<dbReference type="Gene3D" id="3.40.50.1820">
    <property type="entry name" value="alpha/beta hydrolase"/>
    <property type="match status" value="1"/>
</dbReference>
<dbReference type="InterPro" id="IPR056964">
    <property type="entry name" value="Phage_holin"/>
</dbReference>
<keyword evidence="2" id="KW-1133">Transmembrane helix</keyword>
<dbReference type="Pfam" id="PF08237">
    <property type="entry name" value="PE-PPE"/>
    <property type="match status" value="1"/>
</dbReference>
<keyword evidence="2" id="KW-0812">Transmembrane</keyword>
<accession>A0A1H2DQ25</accession>
<sequence length="245" mass="26232">MAVLVEGAGVTHLPRQVDPDVLVFLQISASVWAGTDYPGRAWIRFILYSGGAVMMLALLVMLLVLQYKTAVTVGRQATSAGHGKCGATRSEHGGQDGHDRTSLGRRNLGTPRRLPASEALRRALDPRKVKFTYVPYPADFGPATGMGDLSYEESKAIGAAALDRAVTESRELVVVGGYSAGAAVAVKYARDILPRRLAIRCSPSRRWATRTRRCITAGPGSPGRCTSRGLGSPSGRRVIRSPTCR</sequence>
<dbReference type="EMBL" id="FNLM01000013">
    <property type="protein sequence ID" value="SDT84949.1"/>
    <property type="molecule type" value="Genomic_DNA"/>
</dbReference>
<keyword evidence="2" id="KW-0472">Membrane</keyword>
<feature type="region of interest" description="Disordered" evidence="1">
    <location>
        <begin position="218"/>
        <end position="245"/>
    </location>
</feature>
<dbReference type="RefSeq" id="WP_084811712.1">
    <property type="nucleotide sequence ID" value="NZ_FNLM01000013.1"/>
</dbReference>
<feature type="compositionally biased region" description="Basic and acidic residues" evidence="1">
    <location>
        <begin position="89"/>
        <end position="102"/>
    </location>
</feature>
<feature type="domain" description="PE-PPE" evidence="3">
    <location>
        <begin position="130"/>
        <end position="188"/>
    </location>
</feature>
<protein>
    <submittedName>
        <fullName evidence="4">PE-PPE domain-containing protein</fullName>
    </submittedName>
</protein>
<evidence type="ECO:0000256" key="1">
    <source>
        <dbReference type="SAM" id="MobiDB-lite"/>
    </source>
</evidence>
<organism evidence="4 5">
    <name type="scientific">Gordonia westfalica</name>
    <dbReference type="NCBI Taxonomy" id="158898"/>
    <lineage>
        <taxon>Bacteria</taxon>
        <taxon>Bacillati</taxon>
        <taxon>Actinomycetota</taxon>
        <taxon>Actinomycetes</taxon>
        <taxon>Mycobacteriales</taxon>
        <taxon>Gordoniaceae</taxon>
        <taxon>Gordonia</taxon>
    </lineage>
</organism>
<dbReference type="AlphaFoldDB" id="A0A1H2DQ25"/>
<dbReference type="SUPFAM" id="SSF53474">
    <property type="entry name" value="alpha/beta-Hydrolases"/>
    <property type="match status" value="1"/>
</dbReference>
<evidence type="ECO:0000313" key="4">
    <source>
        <dbReference type="EMBL" id="SDT84949.1"/>
    </source>
</evidence>
<dbReference type="Proteomes" id="UP000183180">
    <property type="component" value="Unassembled WGS sequence"/>
</dbReference>
<dbReference type="Pfam" id="PF23778">
    <property type="entry name" value="Phage_holin_2"/>
    <property type="match status" value="1"/>
</dbReference>
<evidence type="ECO:0000313" key="5">
    <source>
        <dbReference type="Proteomes" id="UP000183180"/>
    </source>
</evidence>
<evidence type="ECO:0000256" key="2">
    <source>
        <dbReference type="SAM" id="Phobius"/>
    </source>
</evidence>
<dbReference type="OrthoDB" id="4375415at2"/>
<dbReference type="InterPro" id="IPR029058">
    <property type="entry name" value="AB_hydrolase_fold"/>
</dbReference>
<gene>
    <name evidence="4" type="ORF">SAMN04488548_11319</name>
</gene>
<feature type="region of interest" description="Disordered" evidence="1">
    <location>
        <begin position="78"/>
        <end position="111"/>
    </location>
</feature>
<dbReference type="InterPro" id="IPR013228">
    <property type="entry name" value="PE-PPE_C"/>
</dbReference>
<reference evidence="4 5" key="1">
    <citation type="submission" date="2016-10" db="EMBL/GenBank/DDBJ databases">
        <authorList>
            <person name="de Groot N.N."/>
        </authorList>
    </citation>
    <scope>NUCLEOTIDE SEQUENCE [LARGE SCALE GENOMIC DNA]</scope>
    <source>
        <strain evidence="4 5">DSM 44215</strain>
    </source>
</reference>
<name>A0A1H2DQ25_9ACTN</name>
<evidence type="ECO:0000259" key="3">
    <source>
        <dbReference type="Pfam" id="PF08237"/>
    </source>
</evidence>
<proteinExistence type="predicted"/>
<feature type="transmembrane region" description="Helical" evidence="2">
    <location>
        <begin position="45"/>
        <end position="65"/>
    </location>
</feature>
<dbReference type="STRING" id="158898.SAMN04488548_11319"/>